<name>A0A8T2PZ89_CERRI</name>
<dbReference type="InterPro" id="IPR045040">
    <property type="entry name" value="PORR_fam"/>
</dbReference>
<reference evidence="2" key="1">
    <citation type="submission" date="2021-08" db="EMBL/GenBank/DDBJ databases">
        <title>WGS assembly of Ceratopteris richardii.</title>
        <authorList>
            <person name="Marchant D.B."/>
            <person name="Chen G."/>
            <person name="Jenkins J."/>
            <person name="Shu S."/>
            <person name="Leebens-Mack J."/>
            <person name="Grimwood J."/>
            <person name="Schmutz J."/>
            <person name="Soltis P."/>
            <person name="Soltis D."/>
            <person name="Chen Z.-H."/>
        </authorList>
    </citation>
    <scope>NUCLEOTIDE SEQUENCE</scope>
    <source>
        <strain evidence="2">Whitten #5841</strain>
        <tissue evidence="2">Leaf</tissue>
    </source>
</reference>
<sequence length="417" mass="48884">MATIPAMVNSSLTRESIMGWPLWMATKVGNVAASFQFQSHRCISKASVSALQRLNYPVPKIRIKQDRFLDHDAEEEKSIAPLVRIKNMFLMFKKEAIPLQYLTLRRRMLGLRTTEERFEEFVRNYPTLFKIYTHPDEHRPWLRLTADVMKLVEQERRIHASQEHVTVEKLRRLLMLAQGQQIRANRVMLLAPFFGFPDDLITRVVPKYPEYFNLAQHGKPYQTLELIGWDETLAVTELEKKVKMEAQASDLDCAQKRGNPLSFKFQYTLGVIPTKKAISYLEEWQKLPFISPYEDADNIEIGTPLGDRRMVALLHELLSLTIQKKLTIEILNHFHNEFNLPGNIFKAVNRYPGIFYVSVKGALHTLYLREGYERQHLIEECHPLVRLKERFSKMVQNGPRLCRMWKNAKRTARYKVE</sequence>
<keyword evidence="3" id="KW-1185">Reference proteome</keyword>
<accession>A0A8T2PZ89</accession>
<organism evidence="2 3">
    <name type="scientific">Ceratopteris richardii</name>
    <name type="common">Triangle waterfern</name>
    <dbReference type="NCBI Taxonomy" id="49495"/>
    <lineage>
        <taxon>Eukaryota</taxon>
        <taxon>Viridiplantae</taxon>
        <taxon>Streptophyta</taxon>
        <taxon>Embryophyta</taxon>
        <taxon>Tracheophyta</taxon>
        <taxon>Polypodiopsida</taxon>
        <taxon>Polypodiidae</taxon>
        <taxon>Polypodiales</taxon>
        <taxon>Pteridineae</taxon>
        <taxon>Pteridaceae</taxon>
        <taxon>Parkerioideae</taxon>
        <taxon>Ceratopteris</taxon>
    </lineage>
</organism>
<protein>
    <recommendedName>
        <fullName evidence="1">PORR domain-containing protein</fullName>
    </recommendedName>
</protein>
<dbReference type="InterPro" id="IPR021099">
    <property type="entry name" value="PORR_domain"/>
</dbReference>
<dbReference type="EMBL" id="CM035444">
    <property type="protein sequence ID" value="KAH7276967.1"/>
    <property type="molecule type" value="Genomic_DNA"/>
</dbReference>
<evidence type="ECO:0000313" key="2">
    <source>
        <dbReference type="EMBL" id="KAH7276967.1"/>
    </source>
</evidence>
<dbReference type="Pfam" id="PF11955">
    <property type="entry name" value="PORR"/>
    <property type="match status" value="1"/>
</dbReference>
<dbReference type="OrthoDB" id="1716100at2759"/>
<gene>
    <name evidence="2" type="ORF">KP509_39G028700</name>
</gene>
<dbReference type="Proteomes" id="UP000825935">
    <property type="component" value="Chromosome 39"/>
</dbReference>
<comment type="caution">
    <text evidence="2">The sequence shown here is derived from an EMBL/GenBank/DDBJ whole genome shotgun (WGS) entry which is preliminary data.</text>
</comment>
<proteinExistence type="predicted"/>
<evidence type="ECO:0000259" key="1">
    <source>
        <dbReference type="Pfam" id="PF11955"/>
    </source>
</evidence>
<dbReference type="PANTHER" id="PTHR31476:SF4">
    <property type="entry name" value="PROTEIN WHAT'S THIS FACTOR 1 HOMOLOG, CHLOROPLASTIC"/>
    <property type="match status" value="1"/>
</dbReference>
<feature type="domain" description="PORR" evidence="1">
    <location>
        <begin position="65"/>
        <end position="399"/>
    </location>
</feature>
<dbReference type="AlphaFoldDB" id="A0A8T2PZ89"/>
<dbReference type="OMA" id="MMSANWR"/>
<dbReference type="PANTHER" id="PTHR31476">
    <property type="entry name" value="PROTEIN WHAT'S THIS FACTOR 1 HOMOLOG, CHLOROPLASTIC"/>
    <property type="match status" value="1"/>
</dbReference>
<dbReference type="GO" id="GO:0003723">
    <property type="term" value="F:RNA binding"/>
    <property type="evidence" value="ECO:0007669"/>
    <property type="project" value="InterPro"/>
</dbReference>
<evidence type="ECO:0000313" key="3">
    <source>
        <dbReference type="Proteomes" id="UP000825935"/>
    </source>
</evidence>